<dbReference type="CDD" id="cd01029">
    <property type="entry name" value="TOPRIM_primases"/>
    <property type="match status" value="1"/>
</dbReference>
<sequence>MEHEPLQPLSASQREALEEATASYEAAVTAEAARYLVGRGLDRTAAVTNRVGVVADPFPGHERFRGFLAIPYLDRSGKPLSMRFRCIQEHNHRDFGHGKYMGMKDEPPRMFNVGAVHRAGSEIAVTEGEFDAMVLNMIGIPAVAVPGAQGWRNHYRRMLAGFNRVWVFGDPDDAGAELTQKITRSLRSAKGVRLRDGDVTDTYLKGGADALYALIKKEDSE</sequence>
<dbReference type="RefSeq" id="YP_009208318.1">
    <property type="nucleotide sequence ID" value="NC_028904.1"/>
</dbReference>
<dbReference type="OrthoDB" id="7384at10239"/>
<evidence type="ECO:0000313" key="1">
    <source>
        <dbReference type="EMBL" id="AKY03795.1"/>
    </source>
</evidence>
<gene>
    <name evidence="1" type="ORF">SEA_AMELA_40</name>
</gene>
<dbReference type="Proteomes" id="UP000204170">
    <property type="component" value="Segment"/>
</dbReference>
<dbReference type="EMBL" id="KT186228">
    <property type="protein sequence ID" value="AKY03795.1"/>
    <property type="molecule type" value="Genomic_DNA"/>
</dbReference>
<name>A0A0K1Y9J8_9CAUD</name>
<dbReference type="Gene3D" id="3.40.1360.10">
    <property type="match status" value="1"/>
</dbReference>
<accession>A0A0K1Y9J8</accession>
<reference evidence="1 2" key="1">
    <citation type="journal article" date="2016" name="Genome Announc.">
        <title>Genome Sequences of Streptomyces Phages Amela and Verse.</title>
        <authorList>
            <person name="Layton S.R."/>
            <person name="Hemenway R.M."/>
            <person name="Munyoki C.M."/>
            <person name="Barnes E.B."/>
            <person name="Barnett S.E."/>
            <person name="Bond A.M."/>
            <person name="Narvaez J.M."/>
            <person name="Sirisakd C.D."/>
            <person name="Smith B.R."/>
            <person name="Swain J."/>
            <person name="Syed O."/>
            <person name="Bowman C.A."/>
            <person name="Russell D.A."/>
            <person name="Bhuiyan S."/>
            <person name="Donegan-Quick R."/>
            <person name="Benjamin R.C."/>
            <person name="Hughes L.E."/>
        </authorList>
    </citation>
    <scope>NUCLEOTIDE SEQUENCE [LARGE SCALE GENOMIC DNA]</scope>
</reference>
<dbReference type="SUPFAM" id="SSF56731">
    <property type="entry name" value="DNA primase core"/>
    <property type="match status" value="1"/>
</dbReference>
<evidence type="ECO:0000313" key="2">
    <source>
        <dbReference type="Proteomes" id="UP000204170"/>
    </source>
</evidence>
<organism evidence="1 2">
    <name type="scientific">Streptomyces phage Amela</name>
    <dbReference type="NCBI Taxonomy" id="1673877"/>
    <lineage>
        <taxon>Viruses</taxon>
        <taxon>Duplodnaviria</taxon>
        <taxon>Heunggongvirae</taxon>
        <taxon>Uroviricota</taxon>
        <taxon>Caudoviricetes</taxon>
        <taxon>Arquatrovirinae</taxon>
        <taxon>Camvirus</taxon>
        <taxon>Camvirus amela</taxon>
    </lineage>
</organism>
<dbReference type="GeneID" id="26634849"/>
<dbReference type="Pfam" id="PF13155">
    <property type="entry name" value="Toprim_2"/>
    <property type="match status" value="1"/>
</dbReference>
<dbReference type="InterPro" id="IPR034154">
    <property type="entry name" value="TOPRIM_DnaG/twinkle"/>
</dbReference>
<dbReference type="KEGG" id="vg:26634849"/>
<proteinExistence type="predicted"/>
<keyword evidence="2" id="KW-1185">Reference proteome</keyword>
<protein>
    <submittedName>
        <fullName evidence="1">DNA primase</fullName>
    </submittedName>
</protein>